<protein>
    <submittedName>
        <fullName evidence="2">Uncharacterized protein</fullName>
    </submittedName>
</protein>
<gene>
    <name evidence="2" type="ORF">BCB69_03825</name>
</gene>
<reference evidence="3" key="1">
    <citation type="submission" date="2016-08" db="EMBL/GenBank/DDBJ databases">
        <authorList>
            <person name="Holder M.E."/>
            <person name="Ajami N.J."/>
            <person name="Petrosino J.F."/>
        </authorList>
    </citation>
    <scope>NUCLEOTIDE SEQUENCE [LARGE SCALE GENOMIC DNA]</scope>
    <source>
        <strain evidence="3">F0677</strain>
    </source>
</reference>
<evidence type="ECO:0000313" key="3">
    <source>
        <dbReference type="Proteomes" id="UP000094757"/>
    </source>
</evidence>
<proteinExistence type="predicted"/>
<dbReference type="STRING" id="39950.BCB69_03825"/>
<name>A0A1B3WDW8_9FIRM</name>
<dbReference type="Proteomes" id="UP000094757">
    <property type="component" value="Chromosome"/>
</dbReference>
<keyword evidence="1" id="KW-0812">Transmembrane</keyword>
<accession>A0A1B3WDW8</accession>
<dbReference type="KEGG" id="dpn:BCB69_03825"/>
<dbReference type="RefSeq" id="WP_069177049.1">
    <property type="nucleotide sequence ID" value="NZ_CP017037.1"/>
</dbReference>
<feature type="transmembrane region" description="Helical" evidence="1">
    <location>
        <begin position="63"/>
        <end position="84"/>
    </location>
</feature>
<sequence length="158" mass="18606">MISLDVISYLFDFLFGGDHLLATLFLIHSAYMIRKLFLYQNVVVDGKKVDEETVKGVKHTSQYVKYTLGVVVANFILMVYFDFIPIFIKSEFSSSFIWIAGFLLLLYGRTLLSFWLFWRCPHCGKVMDGELLSRHRWISRRPVIRENCPHCEKSILYY</sequence>
<dbReference type="AlphaFoldDB" id="A0A1B3WDW8"/>
<evidence type="ECO:0000256" key="1">
    <source>
        <dbReference type="SAM" id="Phobius"/>
    </source>
</evidence>
<feature type="transmembrane region" description="Helical" evidence="1">
    <location>
        <begin position="6"/>
        <end position="27"/>
    </location>
</feature>
<keyword evidence="1" id="KW-1133">Transmembrane helix</keyword>
<evidence type="ECO:0000313" key="2">
    <source>
        <dbReference type="EMBL" id="AOH39168.1"/>
    </source>
</evidence>
<keyword evidence="1" id="KW-0472">Membrane</keyword>
<feature type="transmembrane region" description="Helical" evidence="1">
    <location>
        <begin position="96"/>
        <end position="118"/>
    </location>
</feature>
<organism evidence="2 3">
    <name type="scientific">Dialister pneumosintes</name>
    <dbReference type="NCBI Taxonomy" id="39950"/>
    <lineage>
        <taxon>Bacteria</taxon>
        <taxon>Bacillati</taxon>
        <taxon>Bacillota</taxon>
        <taxon>Negativicutes</taxon>
        <taxon>Veillonellales</taxon>
        <taxon>Veillonellaceae</taxon>
        <taxon>Dialister</taxon>
    </lineage>
</organism>
<dbReference type="EMBL" id="CP017037">
    <property type="protein sequence ID" value="AOH39168.1"/>
    <property type="molecule type" value="Genomic_DNA"/>
</dbReference>